<sequence>MALVPYNRIPAAAGPSTPQPLLLAQGCFADQPSHHPDCFATHLGPEPIGGLTSRADPIDLGAELAPSSRIELQPGRHPGAPLLPGAGSMRAPARPPFRGAATPRRWFDASSGPAAIQGCCSQAPAKGKVPRARSPQGELRDQYRARQGRPGCRRSRGLKRAGRIRNRIPSIPGRGIGRPGRCLSMASVPRASSQPHPLRFSH</sequence>
<dbReference type="AlphaFoldDB" id="A0A2T7EW14"/>
<keyword evidence="3" id="KW-1185">Reference proteome</keyword>
<dbReference type="Proteomes" id="UP000244336">
    <property type="component" value="Chromosome 2"/>
</dbReference>
<name>A0A2T7EW14_9POAL</name>
<reference evidence="2 3" key="1">
    <citation type="submission" date="2018-04" db="EMBL/GenBank/DDBJ databases">
        <title>WGS assembly of Panicum hallii var. hallii HAL2.</title>
        <authorList>
            <person name="Lovell J."/>
            <person name="Jenkins J."/>
            <person name="Lowry D."/>
            <person name="Mamidi S."/>
            <person name="Sreedasyam A."/>
            <person name="Weng X."/>
            <person name="Barry K."/>
            <person name="Bonette J."/>
            <person name="Campitelli B."/>
            <person name="Daum C."/>
            <person name="Gordon S."/>
            <person name="Gould B."/>
            <person name="Lipzen A."/>
            <person name="MacQueen A."/>
            <person name="Palacio-Mejia J."/>
            <person name="Plott C."/>
            <person name="Shakirov E."/>
            <person name="Shu S."/>
            <person name="Yoshinaga Y."/>
            <person name="Zane M."/>
            <person name="Rokhsar D."/>
            <person name="Grimwood J."/>
            <person name="Schmutz J."/>
            <person name="Juenger T."/>
        </authorList>
    </citation>
    <scope>NUCLEOTIDE SEQUENCE [LARGE SCALE GENOMIC DNA]</scope>
    <source>
        <strain evidence="3">cv. HAL2</strain>
    </source>
</reference>
<feature type="compositionally biased region" description="Basic residues" evidence="1">
    <location>
        <begin position="151"/>
        <end position="166"/>
    </location>
</feature>
<evidence type="ECO:0000313" key="2">
    <source>
        <dbReference type="EMBL" id="PUZ72021.1"/>
    </source>
</evidence>
<proteinExistence type="predicted"/>
<evidence type="ECO:0000256" key="1">
    <source>
        <dbReference type="SAM" id="MobiDB-lite"/>
    </source>
</evidence>
<feature type="region of interest" description="Disordered" evidence="1">
    <location>
        <begin position="121"/>
        <end position="181"/>
    </location>
</feature>
<protein>
    <submittedName>
        <fullName evidence="2">Uncharacterized protein</fullName>
    </submittedName>
</protein>
<dbReference type="Gramene" id="PUZ72021">
    <property type="protein sequence ID" value="PUZ72021"/>
    <property type="gene ID" value="GQ55_2G360000"/>
</dbReference>
<organism evidence="2 3">
    <name type="scientific">Panicum hallii var. hallii</name>
    <dbReference type="NCBI Taxonomy" id="1504633"/>
    <lineage>
        <taxon>Eukaryota</taxon>
        <taxon>Viridiplantae</taxon>
        <taxon>Streptophyta</taxon>
        <taxon>Embryophyta</taxon>
        <taxon>Tracheophyta</taxon>
        <taxon>Spermatophyta</taxon>
        <taxon>Magnoliopsida</taxon>
        <taxon>Liliopsida</taxon>
        <taxon>Poales</taxon>
        <taxon>Poaceae</taxon>
        <taxon>PACMAD clade</taxon>
        <taxon>Panicoideae</taxon>
        <taxon>Panicodae</taxon>
        <taxon>Paniceae</taxon>
        <taxon>Panicinae</taxon>
        <taxon>Panicum</taxon>
        <taxon>Panicum sect. Panicum</taxon>
    </lineage>
</organism>
<dbReference type="EMBL" id="CM009750">
    <property type="protein sequence ID" value="PUZ72021.1"/>
    <property type="molecule type" value="Genomic_DNA"/>
</dbReference>
<accession>A0A2T7EW14</accession>
<evidence type="ECO:0000313" key="3">
    <source>
        <dbReference type="Proteomes" id="UP000244336"/>
    </source>
</evidence>
<gene>
    <name evidence="2" type="ORF">GQ55_2G360000</name>
</gene>